<proteinExistence type="inferred from homology"/>
<comment type="similarity">
    <text evidence="1">Belongs to the DinB family.</text>
</comment>
<dbReference type="SUPFAM" id="SSF109854">
    <property type="entry name" value="DinB/YfiT-like putative metalloenzymes"/>
    <property type="match status" value="1"/>
</dbReference>
<dbReference type="Proteomes" id="UP000739538">
    <property type="component" value="Unassembled WGS sequence"/>
</dbReference>
<feature type="binding site" evidence="3">
    <location>
        <position position="132"/>
    </location>
    <ligand>
        <name>a divalent metal cation</name>
        <dbReference type="ChEBI" id="CHEBI:60240"/>
    </ligand>
</feature>
<evidence type="ECO:0000256" key="3">
    <source>
        <dbReference type="PIRSR" id="PIRSR607837-1"/>
    </source>
</evidence>
<dbReference type="InterPro" id="IPR034660">
    <property type="entry name" value="DinB/YfiT-like"/>
</dbReference>
<name>A0A956NIG1_UNCEI</name>
<evidence type="ECO:0000256" key="2">
    <source>
        <dbReference type="ARBA" id="ARBA00022723"/>
    </source>
</evidence>
<organism evidence="4 5">
    <name type="scientific">Eiseniibacteriota bacterium</name>
    <dbReference type="NCBI Taxonomy" id="2212470"/>
    <lineage>
        <taxon>Bacteria</taxon>
        <taxon>Candidatus Eiseniibacteriota</taxon>
    </lineage>
</organism>
<dbReference type="InterPro" id="IPR007837">
    <property type="entry name" value="DinB"/>
</dbReference>
<dbReference type="AlphaFoldDB" id="A0A956NIG1"/>
<reference evidence="4" key="1">
    <citation type="submission" date="2020-04" db="EMBL/GenBank/DDBJ databases">
        <authorList>
            <person name="Zhang T."/>
        </authorList>
    </citation>
    <scope>NUCLEOTIDE SEQUENCE</scope>
    <source>
        <strain evidence="4">HKST-UBA02</strain>
    </source>
</reference>
<protein>
    <submittedName>
        <fullName evidence="4">DinB family protein</fullName>
    </submittedName>
</protein>
<sequence length="158" mass="18307">MASLKETMTGKYEYLRMVLGMTRLMVEQWPEDRIDFRPAEGARSAGEILAHMYAFLVEGALTAKSGTHEKQPEPTLDTKQAALDFMEAQTKRFFEIWDQITDDDLSRTVEAYGTSFPAVDFLGFTYDEHWHHRGQFTVYLRLRGVEPIMIYDYGRLHG</sequence>
<dbReference type="GO" id="GO:0046872">
    <property type="term" value="F:metal ion binding"/>
    <property type="evidence" value="ECO:0007669"/>
    <property type="project" value="UniProtKB-KW"/>
</dbReference>
<keyword evidence="2 3" id="KW-0479">Metal-binding</keyword>
<dbReference type="Pfam" id="PF05163">
    <property type="entry name" value="DinB"/>
    <property type="match status" value="1"/>
</dbReference>
<evidence type="ECO:0000313" key="5">
    <source>
        <dbReference type="Proteomes" id="UP000739538"/>
    </source>
</evidence>
<comment type="caution">
    <text evidence="4">The sequence shown here is derived from an EMBL/GenBank/DDBJ whole genome shotgun (WGS) entry which is preliminary data.</text>
</comment>
<dbReference type="EMBL" id="JAGQHS010000163">
    <property type="protein sequence ID" value="MCA9758343.1"/>
    <property type="molecule type" value="Genomic_DNA"/>
</dbReference>
<evidence type="ECO:0000256" key="1">
    <source>
        <dbReference type="ARBA" id="ARBA00008635"/>
    </source>
</evidence>
<dbReference type="Gene3D" id="1.20.120.450">
    <property type="entry name" value="dinb family like domain"/>
    <property type="match status" value="1"/>
</dbReference>
<evidence type="ECO:0000313" key="4">
    <source>
        <dbReference type="EMBL" id="MCA9758343.1"/>
    </source>
</evidence>
<feature type="binding site" evidence="3">
    <location>
        <position position="51"/>
    </location>
    <ligand>
        <name>a divalent metal cation</name>
        <dbReference type="ChEBI" id="CHEBI:60240"/>
    </ligand>
</feature>
<reference evidence="4" key="2">
    <citation type="journal article" date="2021" name="Microbiome">
        <title>Successional dynamics and alternative stable states in a saline activated sludge microbial community over 9 years.</title>
        <authorList>
            <person name="Wang Y."/>
            <person name="Ye J."/>
            <person name="Ju F."/>
            <person name="Liu L."/>
            <person name="Boyd J.A."/>
            <person name="Deng Y."/>
            <person name="Parks D.H."/>
            <person name="Jiang X."/>
            <person name="Yin X."/>
            <person name="Woodcroft B.J."/>
            <person name="Tyson G.W."/>
            <person name="Hugenholtz P."/>
            <person name="Polz M.F."/>
            <person name="Zhang T."/>
        </authorList>
    </citation>
    <scope>NUCLEOTIDE SEQUENCE</scope>
    <source>
        <strain evidence="4">HKST-UBA02</strain>
    </source>
</reference>
<accession>A0A956NIG1</accession>
<gene>
    <name evidence="4" type="ORF">KDA27_21285</name>
</gene>